<organism evidence="2 3">
    <name type="scientific">Epibacterium ulvae</name>
    <dbReference type="NCBI Taxonomy" id="1156985"/>
    <lineage>
        <taxon>Bacteria</taxon>
        <taxon>Pseudomonadati</taxon>
        <taxon>Pseudomonadota</taxon>
        <taxon>Alphaproteobacteria</taxon>
        <taxon>Rhodobacterales</taxon>
        <taxon>Roseobacteraceae</taxon>
        <taxon>Epibacterium</taxon>
    </lineage>
</organism>
<protein>
    <recommendedName>
        <fullName evidence="1">DnaJ homologue subfamily C member 28 conserved domain-containing protein</fullName>
    </recommendedName>
</protein>
<evidence type="ECO:0000313" key="2">
    <source>
        <dbReference type="EMBL" id="SCZ55114.1"/>
    </source>
</evidence>
<sequence>MLVFPVFALHNTGMDHPLIDLINQRIAAAEADGAFDNLEGAGRPLPDCDDPENALLNRLVQESGGVPEFVTLSRELSRLRVELQETGDRTRRREIMKDMSMTEARIDLARKAYLR</sequence>
<dbReference type="Proteomes" id="UP000198767">
    <property type="component" value="Unassembled WGS sequence"/>
</dbReference>
<feature type="domain" description="DnaJ homologue subfamily C member 28 conserved" evidence="1">
    <location>
        <begin position="21"/>
        <end position="81"/>
    </location>
</feature>
<dbReference type="AlphaFoldDB" id="A0A1G5PZU0"/>
<evidence type="ECO:0000313" key="3">
    <source>
        <dbReference type="Proteomes" id="UP000198767"/>
    </source>
</evidence>
<dbReference type="EMBL" id="FMWG01000002">
    <property type="protein sequence ID" value="SCZ55114.1"/>
    <property type="molecule type" value="Genomic_DNA"/>
</dbReference>
<evidence type="ECO:0000259" key="1">
    <source>
        <dbReference type="Pfam" id="PF09350"/>
    </source>
</evidence>
<reference evidence="2 3" key="1">
    <citation type="submission" date="2016-10" db="EMBL/GenBank/DDBJ databases">
        <authorList>
            <person name="de Groot N.N."/>
        </authorList>
    </citation>
    <scope>NUCLEOTIDE SEQUENCE [LARGE SCALE GENOMIC DNA]</scope>
    <source>
        <strain evidence="2 3">U95</strain>
    </source>
</reference>
<name>A0A1G5PZU0_9RHOB</name>
<proteinExistence type="predicted"/>
<gene>
    <name evidence="2" type="ORF">SAMN04488118_102377</name>
</gene>
<accession>A0A1G5PZU0</accession>
<dbReference type="STRING" id="1156985.SAMN04488118_102377"/>
<keyword evidence="3" id="KW-1185">Reference proteome</keyword>
<dbReference type="Pfam" id="PF09350">
    <property type="entry name" value="DJC28_CD"/>
    <property type="match status" value="1"/>
</dbReference>
<dbReference type="InterPro" id="IPR018961">
    <property type="entry name" value="DnaJ_homolog_subfam-C_membr-28"/>
</dbReference>